<reference evidence="2" key="1">
    <citation type="journal article" date="2022" name="bioRxiv">
        <title>Sequencing and chromosome-scale assembly of the giantPleurodeles waltlgenome.</title>
        <authorList>
            <person name="Brown T."/>
            <person name="Elewa A."/>
            <person name="Iarovenko S."/>
            <person name="Subramanian E."/>
            <person name="Araus A.J."/>
            <person name="Petzold A."/>
            <person name="Susuki M."/>
            <person name="Suzuki K.-i.T."/>
            <person name="Hayashi T."/>
            <person name="Toyoda A."/>
            <person name="Oliveira C."/>
            <person name="Osipova E."/>
            <person name="Leigh N.D."/>
            <person name="Simon A."/>
            <person name="Yun M.H."/>
        </authorList>
    </citation>
    <scope>NUCLEOTIDE SEQUENCE</scope>
    <source>
        <strain evidence="2">20211129_DDA</strain>
        <tissue evidence="2">Liver</tissue>
    </source>
</reference>
<protein>
    <submittedName>
        <fullName evidence="2">Uncharacterized protein</fullName>
    </submittedName>
</protein>
<accession>A0AAV7T1B6</accession>
<evidence type="ECO:0000256" key="1">
    <source>
        <dbReference type="SAM" id="MobiDB-lite"/>
    </source>
</evidence>
<gene>
    <name evidence="2" type="ORF">NDU88_002213</name>
</gene>
<proteinExistence type="predicted"/>
<evidence type="ECO:0000313" key="2">
    <source>
        <dbReference type="EMBL" id="KAJ1170335.1"/>
    </source>
</evidence>
<dbReference type="AlphaFoldDB" id="A0AAV7T1B6"/>
<organism evidence="2 3">
    <name type="scientific">Pleurodeles waltl</name>
    <name type="common">Iberian ribbed newt</name>
    <dbReference type="NCBI Taxonomy" id="8319"/>
    <lineage>
        <taxon>Eukaryota</taxon>
        <taxon>Metazoa</taxon>
        <taxon>Chordata</taxon>
        <taxon>Craniata</taxon>
        <taxon>Vertebrata</taxon>
        <taxon>Euteleostomi</taxon>
        <taxon>Amphibia</taxon>
        <taxon>Batrachia</taxon>
        <taxon>Caudata</taxon>
        <taxon>Salamandroidea</taxon>
        <taxon>Salamandridae</taxon>
        <taxon>Pleurodelinae</taxon>
        <taxon>Pleurodeles</taxon>
    </lineage>
</organism>
<dbReference type="Proteomes" id="UP001066276">
    <property type="component" value="Chromosome 4_1"/>
</dbReference>
<evidence type="ECO:0000313" key="3">
    <source>
        <dbReference type="Proteomes" id="UP001066276"/>
    </source>
</evidence>
<feature type="region of interest" description="Disordered" evidence="1">
    <location>
        <begin position="104"/>
        <end position="171"/>
    </location>
</feature>
<dbReference type="EMBL" id="JANPWB010000007">
    <property type="protein sequence ID" value="KAJ1170335.1"/>
    <property type="molecule type" value="Genomic_DNA"/>
</dbReference>
<comment type="caution">
    <text evidence="2">The sequence shown here is derived from an EMBL/GenBank/DDBJ whole genome shotgun (WGS) entry which is preliminary data.</text>
</comment>
<keyword evidence="3" id="KW-1185">Reference proteome</keyword>
<feature type="region of interest" description="Disordered" evidence="1">
    <location>
        <begin position="1"/>
        <end position="29"/>
    </location>
</feature>
<sequence length="171" mass="19293">MNEDRGYSKRKRSNEMASSHRRSRPSNVRVGDCVLVRDRFPGTKLHLPFEDKPWTVTRRQGSLVVAERGSEQIARNVSSFKTFQPPVVAPGNDLVKDSCMAELEEAVEDNEPEKSQTDNDSGDNDQVPWRPDDTPVISLGELLSPKGRAPQSRFRLRSNPTPSTRLQDHLV</sequence>
<name>A0AAV7T1B6_PLEWA</name>